<proteinExistence type="predicted"/>
<dbReference type="PROSITE" id="PS51186">
    <property type="entry name" value="GNAT"/>
    <property type="match status" value="1"/>
</dbReference>
<evidence type="ECO:0000256" key="1">
    <source>
        <dbReference type="ARBA" id="ARBA00022679"/>
    </source>
</evidence>
<dbReference type="PANTHER" id="PTHR43877">
    <property type="entry name" value="AMINOALKYLPHOSPHONATE N-ACETYLTRANSFERASE-RELATED-RELATED"/>
    <property type="match status" value="1"/>
</dbReference>
<dbReference type="CDD" id="cd04301">
    <property type="entry name" value="NAT_SF"/>
    <property type="match status" value="1"/>
</dbReference>
<keyword evidence="5" id="KW-1185">Reference proteome</keyword>
<name>A0ABZ3F1N6_9FIRM</name>
<dbReference type="Pfam" id="PF00583">
    <property type="entry name" value="Acetyltransf_1"/>
    <property type="match status" value="1"/>
</dbReference>
<evidence type="ECO:0000313" key="5">
    <source>
        <dbReference type="Proteomes" id="UP001451571"/>
    </source>
</evidence>
<accession>A0ABZ3F1N6</accession>
<dbReference type="InterPro" id="IPR050832">
    <property type="entry name" value="Bact_Acetyltransf"/>
</dbReference>
<organism evidence="4 5">
    <name type="scientific">Kineothrix sedimenti</name>
    <dbReference type="NCBI Taxonomy" id="3123317"/>
    <lineage>
        <taxon>Bacteria</taxon>
        <taxon>Bacillati</taxon>
        <taxon>Bacillota</taxon>
        <taxon>Clostridia</taxon>
        <taxon>Lachnospirales</taxon>
        <taxon>Lachnospiraceae</taxon>
        <taxon>Kineothrix</taxon>
    </lineage>
</organism>
<dbReference type="InterPro" id="IPR000182">
    <property type="entry name" value="GNAT_dom"/>
</dbReference>
<dbReference type="RefSeq" id="WP_342759292.1">
    <property type="nucleotide sequence ID" value="NZ_CP146256.1"/>
</dbReference>
<protein>
    <submittedName>
        <fullName evidence="4">GNAT family N-acetyltransferase</fullName>
    </submittedName>
</protein>
<evidence type="ECO:0000256" key="2">
    <source>
        <dbReference type="ARBA" id="ARBA00023315"/>
    </source>
</evidence>
<dbReference type="SUPFAM" id="SSF55729">
    <property type="entry name" value="Acyl-CoA N-acyltransferases (Nat)"/>
    <property type="match status" value="2"/>
</dbReference>
<sequence length="308" mass="35204">MGNISLLQKKDTEIIMKLYRECFDHAFWIQEGKLNESVFDAPDFCEEASLLIRDEAAGEPAGCIAVKTSNDQKLYPDTAWITLLMVRSGYRRRGMGRCLYEMSEKILREKGIRKIYIGQDFANLFSGIPSPKRENEEFFRSCGFILNKDEHYDLEADIVNNNKIDDFDTMEFEKEFITGILKKEDSSGLLDFLKEEFPGRWEYEAKAYLGNAGKLENIIIMKSAADDAILGYCMTAVHEGGTGGLGPVGIARSIRGRHAGEYILRQSLVQLRRLGAERVCIDWTILKDFYGQFDFLPVRTFRSGYKEL</sequence>
<dbReference type="Proteomes" id="UP001451571">
    <property type="component" value="Chromosome"/>
</dbReference>
<reference evidence="4 5" key="1">
    <citation type="submission" date="2024-02" db="EMBL/GenBank/DDBJ databases">
        <title>Bacterial strain from lacustrine sediment.</title>
        <authorList>
            <person name="Petit C."/>
            <person name="Fadhlaoui K."/>
        </authorList>
    </citation>
    <scope>NUCLEOTIDE SEQUENCE [LARGE SCALE GENOMIC DNA]</scope>
    <source>
        <strain evidence="4 5">IPX-CK</strain>
    </source>
</reference>
<gene>
    <name evidence="4" type="ORF">V6984_08195</name>
</gene>
<feature type="domain" description="N-acetyltransferase" evidence="3">
    <location>
        <begin position="2"/>
        <end position="165"/>
    </location>
</feature>
<evidence type="ECO:0000259" key="3">
    <source>
        <dbReference type="PROSITE" id="PS51186"/>
    </source>
</evidence>
<evidence type="ECO:0000313" key="4">
    <source>
        <dbReference type="EMBL" id="XAH75720.1"/>
    </source>
</evidence>
<keyword evidence="2" id="KW-0012">Acyltransferase</keyword>
<dbReference type="InterPro" id="IPR016181">
    <property type="entry name" value="Acyl_CoA_acyltransferase"/>
</dbReference>
<dbReference type="Gene3D" id="3.40.630.30">
    <property type="match status" value="2"/>
</dbReference>
<keyword evidence="1" id="KW-0808">Transferase</keyword>
<dbReference type="EMBL" id="CP146256">
    <property type="protein sequence ID" value="XAH75720.1"/>
    <property type="molecule type" value="Genomic_DNA"/>
</dbReference>